<dbReference type="Gene3D" id="3.20.20.70">
    <property type="entry name" value="Aldolase class I"/>
    <property type="match status" value="1"/>
</dbReference>
<proteinExistence type="predicted"/>
<comment type="catalytic activity">
    <reaction evidence="8">
        <text>a 5,6-dihydrouridine in mRNA + NADP(+) = a uridine in mRNA + NADPH + H(+)</text>
        <dbReference type="Rhea" id="RHEA:69855"/>
        <dbReference type="Rhea" id="RHEA-COMP:14658"/>
        <dbReference type="Rhea" id="RHEA-COMP:17789"/>
        <dbReference type="ChEBI" id="CHEBI:15378"/>
        <dbReference type="ChEBI" id="CHEBI:57783"/>
        <dbReference type="ChEBI" id="CHEBI:58349"/>
        <dbReference type="ChEBI" id="CHEBI:65315"/>
        <dbReference type="ChEBI" id="CHEBI:74443"/>
    </reaction>
    <physiologicalReaction direction="right-to-left" evidence="8">
        <dbReference type="Rhea" id="RHEA:69857"/>
    </physiologicalReaction>
</comment>
<evidence type="ECO:0000256" key="1">
    <source>
        <dbReference type="ARBA" id="ARBA00001917"/>
    </source>
</evidence>
<keyword evidence="11" id="KW-1185">Reference proteome</keyword>
<dbReference type="GO" id="GO:0050660">
    <property type="term" value="F:flavin adenine dinucleotide binding"/>
    <property type="evidence" value="ECO:0007669"/>
    <property type="project" value="InterPro"/>
</dbReference>
<organism evidence="10 11">
    <name type="scientific">Conidiobolus coronatus (strain ATCC 28846 / CBS 209.66 / NRRL 28638)</name>
    <name type="common">Delacroixia coronata</name>
    <dbReference type="NCBI Taxonomy" id="796925"/>
    <lineage>
        <taxon>Eukaryota</taxon>
        <taxon>Fungi</taxon>
        <taxon>Fungi incertae sedis</taxon>
        <taxon>Zoopagomycota</taxon>
        <taxon>Entomophthoromycotina</taxon>
        <taxon>Entomophthoromycetes</taxon>
        <taxon>Entomophthorales</taxon>
        <taxon>Ancylistaceae</taxon>
        <taxon>Conidiobolus</taxon>
    </lineage>
</organism>
<name>A0A137P066_CONC2</name>
<dbReference type="PROSITE" id="PS01136">
    <property type="entry name" value="UPF0034"/>
    <property type="match status" value="1"/>
</dbReference>
<evidence type="ECO:0000256" key="3">
    <source>
        <dbReference type="ARBA" id="ARBA00022643"/>
    </source>
</evidence>
<dbReference type="SUPFAM" id="SSF51395">
    <property type="entry name" value="FMN-linked oxidoreductases"/>
    <property type="match status" value="1"/>
</dbReference>
<evidence type="ECO:0000259" key="9">
    <source>
        <dbReference type="Pfam" id="PF01207"/>
    </source>
</evidence>
<reference evidence="10 11" key="1">
    <citation type="journal article" date="2015" name="Genome Biol. Evol.">
        <title>Phylogenomic analyses indicate that early fungi evolved digesting cell walls of algal ancestors of land plants.</title>
        <authorList>
            <person name="Chang Y."/>
            <person name="Wang S."/>
            <person name="Sekimoto S."/>
            <person name="Aerts A.L."/>
            <person name="Choi C."/>
            <person name="Clum A."/>
            <person name="LaButti K.M."/>
            <person name="Lindquist E.A."/>
            <person name="Yee Ngan C."/>
            <person name="Ohm R.A."/>
            <person name="Salamov A.A."/>
            <person name="Grigoriev I.V."/>
            <person name="Spatafora J.W."/>
            <person name="Berbee M.L."/>
        </authorList>
    </citation>
    <scope>NUCLEOTIDE SEQUENCE [LARGE SCALE GENOMIC DNA]</scope>
    <source>
        <strain evidence="10 11">NRRL 28638</strain>
    </source>
</reference>
<feature type="domain" description="DUS-like FMN-binding" evidence="9">
    <location>
        <begin position="18"/>
        <end position="259"/>
    </location>
</feature>
<dbReference type="InterPro" id="IPR013785">
    <property type="entry name" value="Aldolase_TIM"/>
</dbReference>
<dbReference type="Proteomes" id="UP000070444">
    <property type="component" value="Unassembled WGS sequence"/>
</dbReference>
<evidence type="ECO:0000256" key="4">
    <source>
        <dbReference type="ARBA" id="ARBA00022664"/>
    </source>
</evidence>
<protein>
    <submittedName>
        <fullName evidence="10">FMN-linked oxidoreductase</fullName>
    </submittedName>
</protein>
<dbReference type="OrthoDB" id="10262250at2759"/>
<keyword evidence="2" id="KW-0285">Flavoprotein</keyword>
<comment type="catalytic activity">
    <reaction evidence="7">
        <text>a 5,6-dihydrouridine in mRNA + NAD(+) = a uridine in mRNA + NADH + H(+)</text>
        <dbReference type="Rhea" id="RHEA:69851"/>
        <dbReference type="Rhea" id="RHEA-COMP:14658"/>
        <dbReference type="Rhea" id="RHEA-COMP:17789"/>
        <dbReference type="ChEBI" id="CHEBI:15378"/>
        <dbReference type="ChEBI" id="CHEBI:57540"/>
        <dbReference type="ChEBI" id="CHEBI:57945"/>
        <dbReference type="ChEBI" id="CHEBI:65315"/>
        <dbReference type="ChEBI" id="CHEBI:74443"/>
    </reaction>
    <physiologicalReaction direction="right-to-left" evidence="7">
        <dbReference type="Rhea" id="RHEA:69853"/>
    </physiologicalReaction>
</comment>
<dbReference type="GO" id="GO:0005737">
    <property type="term" value="C:cytoplasm"/>
    <property type="evidence" value="ECO:0007669"/>
    <property type="project" value="TreeGrafter"/>
</dbReference>
<keyword evidence="5" id="KW-0819">tRNA processing</keyword>
<evidence type="ECO:0000313" key="11">
    <source>
        <dbReference type="Proteomes" id="UP000070444"/>
    </source>
</evidence>
<dbReference type="GO" id="GO:0102264">
    <property type="term" value="F:tRNA-dihydrouridine20 synthase activity"/>
    <property type="evidence" value="ECO:0007669"/>
    <property type="project" value="EnsemblFungi"/>
</dbReference>
<dbReference type="PANTHER" id="PTHR45936:SF1">
    <property type="entry name" value="TRNA-DIHYDROURIDINE(20) SYNTHASE [NAD(P)+]-LIKE"/>
    <property type="match status" value="1"/>
</dbReference>
<keyword evidence="6" id="KW-0560">Oxidoreductase</keyword>
<dbReference type="AlphaFoldDB" id="A0A137P066"/>
<comment type="cofactor">
    <cofactor evidence="1">
        <name>FMN</name>
        <dbReference type="ChEBI" id="CHEBI:58210"/>
    </cofactor>
</comment>
<keyword evidence="4" id="KW-0507">mRNA processing</keyword>
<dbReference type="Pfam" id="PF01207">
    <property type="entry name" value="Dus"/>
    <property type="match status" value="1"/>
</dbReference>
<evidence type="ECO:0000256" key="2">
    <source>
        <dbReference type="ARBA" id="ARBA00022630"/>
    </source>
</evidence>
<evidence type="ECO:0000256" key="8">
    <source>
        <dbReference type="ARBA" id="ARBA00049447"/>
    </source>
</evidence>
<evidence type="ECO:0000256" key="5">
    <source>
        <dbReference type="ARBA" id="ARBA00022694"/>
    </source>
</evidence>
<keyword evidence="3" id="KW-0288">FMN</keyword>
<gene>
    <name evidence="10" type="ORF">CONCODRAFT_79791</name>
</gene>
<dbReference type="CDD" id="cd02801">
    <property type="entry name" value="DUS_like_FMN"/>
    <property type="match status" value="1"/>
</dbReference>
<accession>A0A137P066</accession>
<dbReference type="PANTHER" id="PTHR45936">
    <property type="entry name" value="TRNA-DIHYDROURIDINE(20) SYNTHASE [NAD(P)+]-LIKE"/>
    <property type="match status" value="1"/>
</dbReference>
<dbReference type="STRING" id="796925.A0A137P066"/>
<evidence type="ECO:0000256" key="6">
    <source>
        <dbReference type="ARBA" id="ARBA00023002"/>
    </source>
</evidence>
<dbReference type="EMBL" id="KQ964583">
    <property type="protein sequence ID" value="KXN68301.1"/>
    <property type="molecule type" value="Genomic_DNA"/>
</dbReference>
<dbReference type="InterPro" id="IPR035587">
    <property type="entry name" value="DUS-like_FMN-bd"/>
</dbReference>
<sequence>MTVNNQLERGILHRDKNILAPMVRCGTLPLRLTCLDYGADLVYSPEIIDKRIIGSDRIENQELGTVDFVKKGALVIRIHPREKPHLIFQMGTADPDLALEAAMTVVNDVAGIDVNCGCPKKFSIQGGMGAALLTNPDKLIAILTKLVNNVPKPVSCKIRVFDSEEETMELVDKIVATGVTALAIHCRTRDERPAQPAHWDRIQKIVKKHQDTLPIIVNGDVFHPEDIQKAKDITGCCSVMIARGALINPSLFLKTKVEDMDIVVKKYITHAVHNNFIYQNIKYTLLQMYPDPKCEAYLKLQKSKSNRDICESFDMDYESVIQSRPKLTNQETNTKQNEAFWDLIV</sequence>
<dbReference type="OMA" id="DESYTMT"/>
<evidence type="ECO:0000256" key="7">
    <source>
        <dbReference type="ARBA" id="ARBA00048342"/>
    </source>
</evidence>
<evidence type="ECO:0000313" key="10">
    <source>
        <dbReference type="EMBL" id="KXN68301.1"/>
    </source>
</evidence>
<dbReference type="GO" id="GO:0006397">
    <property type="term" value="P:mRNA processing"/>
    <property type="evidence" value="ECO:0007669"/>
    <property type="project" value="UniProtKB-KW"/>
</dbReference>
<dbReference type="InterPro" id="IPR052582">
    <property type="entry name" value="tRNA-DUS-like"/>
</dbReference>
<dbReference type="InterPro" id="IPR018517">
    <property type="entry name" value="tRNA_hU_synthase_CS"/>
</dbReference>